<dbReference type="EMBL" id="JBHTKA010000001">
    <property type="protein sequence ID" value="MFD0998574.1"/>
    <property type="molecule type" value="Genomic_DNA"/>
</dbReference>
<sequence length="253" mass="29036">MYKVISSSFYFFAFLVIFGCSSEKKEQSKDFKGLVLESFNSYNQNALSDYDSCFFVNILKQGDLKNAGGSLLREIYGIEILSYTIPSIDFSFAMMKNKNEVNWTFFGAFENYMLSHSNRNDSADLILMKNDNLNVVVNKFFTSTSVSSDSVSLKVFLHELYYENYKGLYRPMFDEDVRVINLSEYLTKDQIDVLGNSDNLIVFKDSVFGLTIFKWTVKGKVIEISQFVFPFGKYKFLGGSDVPPAFRDCDNLD</sequence>
<evidence type="ECO:0000313" key="1">
    <source>
        <dbReference type="EMBL" id="MFD0998574.1"/>
    </source>
</evidence>
<proteinExistence type="predicted"/>
<reference evidence="2" key="1">
    <citation type="journal article" date="2019" name="Int. J. Syst. Evol. Microbiol.">
        <title>The Global Catalogue of Microorganisms (GCM) 10K type strain sequencing project: providing services to taxonomists for standard genome sequencing and annotation.</title>
        <authorList>
            <consortium name="The Broad Institute Genomics Platform"/>
            <consortium name="The Broad Institute Genome Sequencing Center for Infectious Disease"/>
            <person name="Wu L."/>
            <person name="Ma J."/>
        </authorList>
    </citation>
    <scope>NUCLEOTIDE SEQUENCE [LARGE SCALE GENOMIC DNA]</scope>
    <source>
        <strain evidence="2">CCUG 58938</strain>
    </source>
</reference>
<comment type="caution">
    <text evidence="1">The sequence shown here is derived from an EMBL/GenBank/DDBJ whole genome shotgun (WGS) entry which is preliminary data.</text>
</comment>
<evidence type="ECO:0000313" key="2">
    <source>
        <dbReference type="Proteomes" id="UP001597112"/>
    </source>
</evidence>
<organism evidence="1 2">
    <name type="scientific">Ohtaekwangia kribbensis</name>
    <dbReference type="NCBI Taxonomy" id="688913"/>
    <lineage>
        <taxon>Bacteria</taxon>
        <taxon>Pseudomonadati</taxon>
        <taxon>Bacteroidota</taxon>
        <taxon>Cytophagia</taxon>
        <taxon>Cytophagales</taxon>
        <taxon>Fulvivirgaceae</taxon>
        <taxon>Ohtaekwangia</taxon>
    </lineage>
</organism>
<dbReference type="PROSITE" id="PS51257">
    <property type="entry name" value="PROKAR_LIPOPROTEIN"/>
    <property type="match status" value="1"/>
</dbReference>
<accession>A0ABW3JYD1</accession>
<name>A0ABW3JYD1_9BACT</name>
<dbReference type="Proteomes" id="UP001597112">
    <property type="component" value="Unassembled WGS sequence"/>
</dbReference>
<dbReference type="RefSeq" id="WP_377575488.1">
    <property type="nucleotide sequence ID" value="NZ_JBHTKA010000001.1"/>
</dbReference>
<keyword evidence="2" id="KW-1185">Reference proteome</keyword>
<gene>
    <name evidence="1" type="ORF">ACFQ21_04620</name>
</gene>
<protein>
    <recommendedName>
        <fullName evidence="3">Lipoprotein</fullName>
    </recommendedName>
</protein>
<evidence type="ECO:0008006" key="3">
    <source>
        <dbReference type="Google" id="ProtNLM"/>
    </source>
</evidence>